<evidence type="ECO:0000313" key="1">
    <source>
        <dbReference type="EMBL" id="AZA12987.1"/>
    </source>
</evidence>
<organism evidence="1 2">
    <name type="scientific">Corynebacterium choanae</name>
    <dbReference type="NCBI Taxonomy" id="1862358"/>
    <lineage>
        <taxon>Bacteria</taxon>
        <taxon>Bacillati</taxon>
        <taxon>Actinomycetota</taxon>
        <taxon>Actinomycetes</taxon>
        <taxon>Mycobacteriales</taxon>
        <taxon>Corynebacteriaceae</taxon>
        <taxon>Corynebacterium</taxon>
    </lineage>
</organism>
<gene>
    <name evidence="1" type="ORF">CCHOA_02855</name>
</gene>
<protein>
    <submittedName>
        <fullName evidence="1">Uncharacterized protein</fullName>
    </submittedName>
</protein>
<dbReference type="EMBL" id="CP033896">
    <property type="protein sequence ID" value="AZA12987.1"/>
    <property type="molecule type" value="Genomic_DNA"/>
</dbReference>
<evidence type="ECO:0000313" key="2">
    <source>
        <dbReference type="Proteomes" id="UP000269019"/>
    </source>
</evidence>
<keyword evidence="2" id="KW-1185">Reference proteome</keyword>
<name>A0A3G6J4N3_9CORY</name>
<dbReference type="AlphaFoldDB" id="A0A3G6J4N3"/>
<dbReference type="KEGG" id="ccho:CCHOA_02855"/>
<reference evidence="1 2" key="1">
    <citation type="submission" date="2018-11" db="EMBL/GenBank/DDBJ databases">
        <authorList>
            <person name="Kleinhagauer T."/>
            <person name="Glaeser S.P."/>
            <person name="Spergser J."/>
            <person name="Ruckert C."/>
            <person name="Kaempfer P."/>
            <person name="Busse H.-J."/>
        </authorList>
    </citation>
    <scope>NUCLEOTIDE SEQUENCE [LARGE SCALE GENOMIC DNA]</scope>
    <source>
        <strain evidence="1 2">200CH</strain>
    </source>
</reference>
<dbReference type="Proteomes" id="UP000269019">
    <property type="component" value="Chromosome"/>
</dbReference>
<proteinExistence type="predicted"/>
<sequence length="123" mass="13706">MNPNRQGHQAFRRIQHYVGVLSSQVKAATNLASAVDSVVRLARAMRWFHGTFHNCVLVHLTGVLKCYKTGVVKVILVVWRGVLFAACRIGDPKMQDSPCARASQMRCKYLQPYAAPGDYGNCQ</sequence>
<accession>A0A3G6J4N3</accession>